<comment type="caution">
    <text evidence="2">The sequence shown here is derived from an EMBL/GenBank/DDBJ whole genome shotgun (WGS) entry which is preliminary data.</text>
</comment>
<evidence type="ECO:0000256" key="1">
    <source>
        <dbReference type="SAM" id="MobiDB-lite"/>
    </source>
</evidence>
<keyword evidence="3" id="KW-1185">Reference proteome</keyword>
<feature type="compositionally biased region" description="Polar residues" evidence="1">
    <location>
        <begin position="45"/>
        <end position="56"/>
    </location>
</feature>
<proteinExistence type="predicted"/>
<dbReference type="OrthoDB" id="2442095at2759"/>
<name>A0A9P8BXZ1_9FUNG</name>
<dbReference type="Proteomes" id="UP000707451">
    <property type="component" value="Unassembled WGS sequence"/>
</dbReference>
<feature type="compositionally biased region" description="Basic and acidic residues" evidence="1">
    <location>
        <begin position="120"/>
        <end position="133"/>
    </location>
</feature>
<reference evidence="2" key="1">
    <citation type="submission" date="2021-06" db="EMBL/GenBank/DDBJ databases">
        <title>Genome Sequence of Mortierella hyaline Strain SCG-10, a Cold-Adapted, Nitrate-Reducing Fungus Isolated from Soil in Minnesota, USA.</title>
        <authorList>
            <person name="Aldossari N."/>
        </authorList>
    </citation>
    <scope>NUCLEOTIDE SEQUENCE</scope>
    <source>
        <strain evidence="2">SCG-10</strain>
    </source>
</reference>
<gene>
    <name evidence="2" type="ORF">KI688_006075</name>
</gene>
<accession>A0A9P8BXZ1</accession>
<dbReference type="AlphaFoldDB" id="A0A9P8BXZ1"/>
<dbReference type="EMBL" id="JAHRHY010000002">
    <property type="protein sequence ID" value="KAG9071858.1"/>
    <property type="molecule type" value="Genomic_DNA"/>
</dbReference>
<evidence type="ECO:0000313" key="3">
    <source>
        <dbReference type="Proteomes" id="UP000707451"/>
    </source>
</evidence>
<feature type="region of interest" description="Disordered" evidence="1">
    <location>
        <begin position="1"/>
        <end position="56"/>
    </location>
</feature>
<feature type="region of interest" description="Disordered" evidence="1">
    <location>
        <begin position="119"/>
        <end position="140"/>
    </location>
</feature>
<protein>
    <submittedName>
        <fullName evidence="2">Uncharacterized protein</fullName>
    </submittedName>
</protein>
<organism evidence="2 3">
    <name type="scientific">Linnemannia hyalina</name>
    <dbReference type="NCBI Taxonomy" id="64524"/>
    <lineage>
        <taxon>Eukaryota</taxon>
        <taxon>Fungi</taxon>
        <taxon>Fungi incertae sedis</taxon>
        <taxon>Mucoromycota</taxon>
        <taxon>Mortierellomycotina</taxon>
        <taxon>Mortierellomycetes</taxon>
        <taxon>Mortierellales</taxon>
        <taxon>Mortierellaceae</taxon>
        <taxon>Linnemannia</taxon>
    </lineage>
</organism>
<sequence>MPGHQHQQQLRGIKQPSGSVLYLPRSEDEDMTSGETHKDVKSAALTPNSTEDQQPQAKEMEKIIFDTGIQELILKAADFWTDDPGATGDILNDLAYKLGGLVTLIGKPIIQATIPGVNDKGSEMAHDNGDKDLGNSNRKTTKPARLELYIDFQIAENRGRQIEISSLMSNTTDEIQG</sequence>
<feature type="compositionally biased region" description="Polar residues" evidence="1">
    <location>
        <begin position="1"/>
        <end position="10"/>
    </location>
</feature>
<evidence type="ECO:0000313" key="2">
    <source>
        <dbReference type="EMBL" id="KAG9071858.1"/>
    </source>
</evidence>